<feature type="transmembrane region" description="Helical" evidence="1">
    <location>
        <begin position="650"/>
        <end position="667"/>
    </location>
</feature>
<organism evidence="2 3">
    <name type="scientific">Mangrovimonas spongiae</name>
    <dbReference type="NCBI Taxonomy" id="2494697"/>
    <lineage>
        <taxon>Bacteria</taxon>
        <taxon>Pseudomonadati</taxon>
        <taxon>Bacteroidota</taxon>
        <taxon>Flavobacteriia</taxon>
        <taxon>Flavobacteriales</taxon>
        <taxon>Flavobacteriaceae</taxon>
        <taxon>Mangrovimonas</taxon>
    </lineage>
</organism>
<dbReference type="EMBL" id="RWBG01000005">
    <property type="protein sequence ID" value="RSK38692.1"/>
    <property type="molecule type" value="Genomic_DNA"/>
</dbReference>
<keyword evidence="1" id="KW-0812">Transmembrane</keyword>
<dbReference type="OrthoDB" id="9763076at2"/>
<dbReference type="InterPro" id="IPR036465">
    <property type="entry name" value="vWFA_dom_sf"/>
</dbReference>
<proteinExistence type="predicted"/>
<gene>
    <name evidence="2" type="ORF">EJA19_11585</name>
</gene>
<dbReference type="Proteomes" id="UP000270620">
    <property type="component" value="Unassembled WGS sequence"/>
</dbReference>
<comment type="caution">
    <text evidence="2">The sequence shown here is derived from an EMBL/GenBank/DDBJ whole genome shotgun (WGS) entry which is preliminary data.</text>
</comment>
<evidence type="ECO:0000313" key="3">
    <source>
        <dbReference type="Proteomes" id="UP000270620"/>
    </source>
</evidence>
<sequence length="674" mass="77040">MNTETLLYIILSGVIALLLALFQYKYRSKTKNIFLTFLRFLSLFAIFILLVNPKIETKQTYIQKPSLAIVLDNSNSINYFKQETEVKQLLSEVKSRADLSRKFNIDYFTFGKTLSKSDSLTFSEKQSNISDVFTQLQQIYTNQTAPTILVTDGNQTFGSDYSFVSKNYNQVVYPVVVGDTTAHSDLKIQQLNTNKYAYLKNKFPVEAIVVYHGQKNISTTLTVKQGDAVIFTKPLSFSKENTSDVVTFYLPANKVGVQTYKVHVNAITGEKNTLNNTKNFAVEVIDEKTKVAIVSSITHPDIGAIKKSIETNEQRQCDIISPGEFIARVNDYQLAILYQPDSKFKPIINALKQTPINTFIIAGTKTNWQLLNSENLGFKHDINNQTEAFQAQLNPSYSNFIIEDLAFSSFPPLKGVFGDISFEKNHSILLYKQIGNVITESPLLVTTENNGARNAVLLGENIWQWRAQSYLNSSSFNTFDNFTGKLIQYLASKKRKDRLVLDYNSFYEGSTQVILKAQYFNKNYEFDAREKLHIRLTNKKTQETFEYPLVLKNNYFEVNLSNLPPADYDFTVKTANSNLSKSASFKILAYNIEQQFLNADVTKLSQIATNSKGNLFFSSNYKLLFNNLLKDERFKPIQKTTKTTLPLINWKYLLAFIVFCLSLEWFIRKYKGLI</sequence>
<feature type="transmembrane region" description="Helical" evidence="1">
    <location>
        <begin position="33"/>
        <end position="51"/>
    </location>
</feature>
<dbReference type="PANTHER" id="PTHR37947:SF1">
    <property type="entry name" value="BLL2462 PROTEIN"/>
    <property type="match status" value="1"/>
</dbReference>
<protein>
    <submittedName>
        <fullName evidence="2">VWA domain-containing protein</fullName>
    </submittedName>
</protein>
<name>A0A3R9NVR4_9FLAO</name>
<dbReference type="PANTHER" id="PTHR37947">
    <property type="entry name" value="BLL2462 PROTEIN"/>
    <property type="match status" value="1"/>
</dbReference>
<dbReference type="SUPFAM" id="SSF53300">
    <property type="entry name" value="vWA-like"/>
    <property type="match status" value="1"/>
</dbReference>
<keyword evidence="3" id="KW-1185">Reference proteome</keyword>
<dbReference type="RefSeq" id="WP_125468536.1">
    <property type="nucleotide sequence ID" value="NZ_RWBG01000005.1"/>
</dbReference>
<feature type="transmembrane region" description="Helical" evidence="1">
    <location>
        <begin position="6"/>
        <end position="26"/>
    </location>
</feature>
<dbReference type="AlphaFoldDB" id="A0A3R9NVR4"/>
<accession>A0A3R9NVR4</accession>
<keyword evidence="1" id="KW-0472">Membrane</keyword>
<evidence type="ECO:0000256" key="1">
    <source>
        <dbReference type="SAM" id="Phobius"/>
    </source>
</evidence>
<keyword evidence="1" id="KW-1133">Transmembrane helix</keyword>
<evidence type="ECO:0000313" key="2">
    <source>
        <dbReference type="EMBL" id="RSK38692.1"/>
    </source>
</evidence>
<reference evidence="2 3" key="1">
    <citation type="submission" date="2018-12" db="EMBL/GenBank/DDBJ databases">
        <title>Mangrovimonas spongiae sp. nov., a novel member of the genus Mangrovimonas isolated from marine sponge.</title>
        <authorList>
            <person name="Zhuang L."/>
            <person name="Luo L."/>
        </authorList>
    </citation>
    <scope>NUCLEOTIDE SEQUENCE [LARGE SCALE GENOMIC DNA]</scope>
    <source>
        <strain evidence="2 3">HN-E26</strain>
    </source>
</reference>